<accession>A0A9N9DEA7</accession>
<gene>
    <name evidence="1" type="ORF">DERYTH_LOCUS9219</name>
</gene>
<reference evidence="1" key="1">
    <citation type="submission" date="2021-06" db="EMBL/GenBank/DDBJ databases">
        <authorList>
            <person name="Kallberg Y."/>
            <person name="Tangrot J."/>
            <person name="Rosling A."/>
        </authorList>
    </citation>
    <scope>NUCLEOTIDE SEQUENCE</scope>
    <source>
        <strain evidence="1">MA453B</strain>
    </source>
</reference>
<keyword evidence="2" id="KW-1185">Reference proteome</keyword>
<feature type="non-terminal residue" evidence="1">
    <location>
        <position position="58"/>
    </location>
</feature>
<sequence>NGAIFLLEGSHSSRYQFKCWCVRGQGITLSYILSILKASERRPSSAIYAVCSAKRLIP</sequence>
<organism evidence="1 2">
    <name type="scientific">Dentiscutata erythropus</name>
    <dbReference type="NCBI Taxonomy" id="1348616"/>
    <lineage>
        <taxon>Eukaryota</taxon>
        <taxon>Fungi</taxon>
        <taxon>Fungi incertae sedis</taxon>
        <taxon>Mucoromycota</taxon>
        <taxon>Glomeromycotina</taxon>
        <taxon>Glomeromycetes</taxon>
        <taxon>Diversisporales</taxon>
        <taxon>Gigasporaceae</taxon>
        <taxon>Dentiscutata</taxon>
    </lineage>
</organism>
<evidence type="ECO:0000313" key="1">
    <source>
        <dbReference type="EMBL" id="CAG8632486.1"/>
    </source>
</evidence>
<evidence type="ECO:0000313" key="2">
    <source>
        <dbReference type="Proteomes" id="UP000789405"/>
    </source>
</evidence>
<dbReference type="EMBL" id="CAJVPY010004979">
    <property type="protein sequence ID" value="CAG8632486.1"/>
    <property type="molecule type" value="Genomic_DNA"/>
</dbReference>
<protein>
    <submittedName>
        <fullName evidence="1">17218_t:CDS:1</fullName>
    </submittedName>
</protein>
<comment type="caution">
    <text evidence="1">The sequence shown here is derived from an EMBL/GenBank/DDBJ whole genome shotgun (WGS) entry which is preliminary data.</text>
</comment>
<name>A0A9N9DEA7_9GLOM</name>
<dbReference type="AlphaFoldDB" id="A0A9N9DEA7"/>
<proteinExistence type="predicted"/>
<dbReference type="Proteomes" id="UP000789405">
    <property type="component" value="Unassembled WGS sequence"/>
</dbReference>